<keyword evidence="1" id="KW-0732">Signal</keyword>
<reference evidence="2 3" key="1">
    <citation type="submission" date="2019-07" db="EMBL/GenBank/DDBJ databases">
        <title>Whole genome shotgun sequence of Pseudoalteromonas espejiana NBRC 102222.</title>
        <authorList>
            <person name="Hosoyama A."/>
            <person name="Uohara A."/>
            <person name="Ohji S."/>
            <person name="Ichikawa N."/>
        </authorList>
    </citation>
    <scope>NUCLEOTIDE SEQUENCE [LARGE SCALE GENOMIC DNA]</scope>
    <source>
        <strain evidence="2 3">NBRC 102222</strain>
    </source>
</reference>
<name>A0A510XRL7_9GAMM</name>
<keyword evidence="3" id="KW-1185">Reference proteome</keyword>
<dbReference type="OrthoDB" id="5296954at2"/>
<sequence length="179" mass="20363">MRNFNTFTKLLILACTLFLVSCSAPKVEHYNDSNPEFDFKSFFNGKLKAYGVVQDYKGELTRKLVVEMNATWEGNRGVIEEDFVYDDGETQKRIWYVTLNNDNSLIGRADDVLGTATGKSAGSVFHWNYNVALPYDGSTLEVNFDDWMYLVTQSRLINRTSIVKFGVEVGEVTLVIEKI</sequence>
<evidence type="ECO:0008006" key="4">
    <source>
        <dbReference type="Google" id="ProtNLM"/>
    </source>
</evidence>
<dbReference type="AlphaFoldDB" id="A0A510XRL7"/>
<dbReference type="EMBL" id="BJUM01000004">
    <property type="protein sequence ID" value="GEK53678.1"/>
    <property type="molecule type" value="Genomic_DNA"/>
</dbReference>
<evidence type="ECO:0000313" key="3">
    <source>
        <dbReference type="Proteomes" id="UP000321419"/>
    </source>
</evidence>
<protein>
    <recommendedName>
        <fullName evidence="4">Lipoprotein</fullName>
    </recommendedName>
</protein>
<organism evidence="2 3">
    <name type="scientific">Pseudoalteromonas espejiana</name>
    <dbReference type="NCBI Taxonomy" id="28107"/>
    <lineage>
        <taxon>Bacteria</taxon>
        <taxon>Pseudomonadati</taxon>
        <taxon>Pseudomonadota</taxon>
        <taxon>Gammaproteobacteria</taxon>
        <taxon>Alteromonadales</taxon>
        <taxon>Pseudoalteromonadaceae</taxon>
        <taxon>Pseudoalteromonas</taxon>
    </lineage>
</organism>
<dbReference type="InterPro" id="IPR024409">
    <property type="entry name" value="DUF3833"/>
</dbReference>
<feature type="chain" id="PRO_5022092163" description="Lipoprotein" evidence="1">
    <location>
        <begin position="27"/>
        <end position="179"/>
    </location>
</feature>
<dbReference type="Pfam" id="PF12915">
    <property type="entry name" value="DUF3833"/>
    <property type="match status" value="1"/>
</dbReference>
<evidence type="ECO:0000256" key="1">
    <source>
        <dbReference type="SAM" id="SignalP"/>
    </source>
</evidence>
<gene>
    <name evidence="2" type="ORF">PES01_05230</name>
</gene>
<proteinExistence type="predicted"/>
<comment type="caution">
    <text evidence="2">The sequence shown here is derived from an EMBL/GenBank/DDBJ whole genome shotgun (WGS) entry which is preliminary data.</text>
</comment>
<dbReference type="Proteomes" id="UP000321419">
    <property type="component" value="Unassembled WGS sequence"/>
</dbReference>
<evidence type="ECO:0000313" key="2">
    <source>
        <dbReference type="EMBL" id="GEK53678.1"/>
    </source>
</evidence>
<dbReference type="RefSeq" id="WP_089349731.1">
    <property type="nucleotide sequence ID" value="NZ_BJUM01000004.1"/>
</dbReference>
<feature type="signal peptide" evidence="1">
    <location>
        <begin position="1"/>
        <end position="26"/>
    </location>
</feature>
<accession>A0A510XRL7</accession>
<dbReference type="PROSITE" id="PS51257">
    <property type="entry name" value="PROKAR_LIPOPROTEIN"/>
    <property type="match status" value="1"/>
</dbReference>